<dbReference type="PANTHER" id="PTHR31284:SF22">
    <property type="entry name" value="ACID PHOSPHATASE"/>
    <property type="match status" value="1"/>
</dbReference>
<gene>
    <name evidence="3" type="ORF">Ccrd_016793</name>
</gene>
<dbReference type="InterPro" id="IPR005519">
    <property type="entry name" value="Acid_phosphat_B-like"/>
</dbReference>
<dbReference type="InterPro" id="IPR023214">
    <property type="entry name" value="HAD_sf"/>
</dbReference>
<keyword evidence="2" id="KW-0472">Membrane</keyword>
<keyword evidence="4" id="KW-1185">Reference proteome</keyword>
<keyword evidence="2" id="KW-0812">Transmembrane</keyword>
<evidence type="ECO:0000256" key="2">
    <source>
        <dbReference type="SAM" id="Phobius"/>
    </source>
</evidence>
<protein>
    <recommendedName>
        <fullName evidence="5">Acid phosphatase (Class B)</fullName>
    </recommendedName>
</protein>
<feature type="region of interest" description="Disordered" evidence="1">
    <location>
        <begin position="1"/>
        <end position="22"/>
    </location>
</feature>
<feature type="transmembrane region" description="Helical" evidence="2">
    <location>
        <begin position="36"/>
        <end position="61"/>
    </location>
</feature>
<proteinExistence type="predicted"/>
<keyword evidence="2" id="KW-1133">Transmembrane helix</keyword>
<dbReference type="OMA" id="FVLRLYM"/>
<accession>A0A103Y9A0</accession>
<dbReference type="STRING" id="59895.A0A103Y9A0"/>
<sequence length="253" mass="28424">MSAYRHGTETEHSASGEESDNGSEFRMESVMYVSSAAATIFIVGLLVAGVLLLALLIALIVMLQSCQTRNSGALEMSKSIDQSYDYCRTATLHAELNSFELYSLPEFCTDLAVHYIKDGRYTSDLSYMVSIVEDYFKNVTPVVGGRDVVLMDLDDLLPEPEKQQPMIVDKLIAARFEGWSKLIMRSDEEMKIDTRKYFFKQKAIMQAKGYHIRAVISSRMDALVGPFIGTRVFKLPNPSTQPLSMIDTQEAER</sequence>
<name>A0A103Y9A0_CYNCS</name>
<evidence type="ECO:0000313" key="4">
    <source>
        <dbReference type="Proteomes" id="UP000243975"/>
    </source>
</evidence>
<evidence type="ECO:0000313" key="3">
    <source>
        <dbReference type="EMBL" id="KVI04879.1"/>
    </source>
</evidence>
<dbReference type="PANTHER" id="PTHR31284">
    <property type="entry name" value="ACID PHOSPHATASE-LIKE PROTEIN"/>
    <property type="match status" value="1"/>
</dbReference>
<organism evidence="3 4">
    <name type="scientific">Cynara cardunculus var. scolymus</name>
    <name type="common">Globe artichoke</name>
    <name type="synonym">Cynara scolymus</name>
    <dbReference type="NCBI Taxonomy" id="59895"/>
    <lineage>
        <taxon>Eukaryota</taxon>
        <taxon>Viridiplantae</taxon>
        <taxon>Streptophyta</taxon>
        <taxon>Embryophyta</taxon>
        <taxon>Tracheophyta</taxon>
        <taxon>Spermatophyta</taxon>
        <taxon>Magnoliopsida</taxon>
        <taxon>eudicotyledons</taxon>
        <taxon>Gunneridae</taxon>
        <taxon>Pentapetalae</taxon>
        <taxon>asterids</taxon>
        <taxon>campanulids</taxon>
        <taxon>Asterales</taxon>
        <taxon>Asteraceae</taxon>
        <taxon>Carduoideae</taxon>
        <taxon>Cardueae</taxon>
        <taxon>Carduinae</taxon>
        <taxon>Cynara</taxon>
    </lineage>
</organism>
<dbReference type="Gene3D" id="3.40.50.1000">
    <property type="entry name" value="HAD superfamily/HAD-like"/>
    <property type="match status" value="2"/>
</dbReference>
<reference evidence="3 4" key="1">
    <citation type="journal article" date="2016" name="Sci. Rep.">
        <title>The genome sequence of the outbreeding globe artichoke constructed de novo incorporating a phase-aware low-pass sequencing strategy of F1 progeny.</title>
        <authorList>
            <person name="Scaglione D."/>
            <person name="Reyes-Chin-Wo S."/>
            <person name="Acquadro A."/>
            <person name="Froenicke L."/>
            <person name="Portis E."/>
            <person name="Beitel C."/>
            <person name="Tirone M."/>
            <person name="Mauro R."/>
            <person name="Lo Monaco A."/>
            <person name="Mauromicale G."/>
            <person name="Faccioli P."/>
            <person name="Cattivelli L."/>
            <person name="Rieseberg L."/>
            <person name="Michelmore R."/>
            <person name="Lanteri S."/>
        </authorList>
    </citation>
    <scope>NUCLEOTIDE SEQUENCE [LARGE SCALE GENOMIC DNA]</scope>
    <source>
        <strain evidence="3">2C</strain>
    </source>
</reference>
<dbReference type="Pfam" id="PF03767">
    <property type="entry name" value="Acid_phosphat_B"/>
    <property type="match status" value="1"/>
</dbReference>
<dbReference type="Proteomes" id="UP000243975">
    <property type="component" value="Unassembled WGS sequence"/>
</dbReference>
<feature type="compositionally biased region" description="Basic and acidic residues" evidence="1">
    <location>
        <begin position="1"/>
        <end position="15"/>
    </location>
</feature>
<dbReference type="AlphaFoldDB" id="A0A103Y9A0"/>
<dbReference type="Gramene" id="KVI04879">
    <property type="protein sequence ID" value="KVI04879"/>
    <property type="gene ID" value="Ccrd_016793"/>
</dbReference>
<evidence type="ECO:0008006" key="5">
    <source>
        <dbReference type="Google" id="ProtNLM"/>
    </source>
</evidence>
<evidence type="ECO:0000256" key="1">
    <source>
        <dbReference type="SAM" id="MobiDB-lite"/>
    </source>
</evidence>
<comment type="caution">
    <text evidence="3">The sequence shown here is derived from an EMBL/GenBank/DDBJ whole genome shotgun (WGS) entry which is preliminary data.</text>
</comment>
<dbReference type="EMBL" id="LEKV01001902">
    <property type="protein sequence ID" value="KVI04879.1"/>
    <property type="molecule type" value="Genomic_DNA"/>
</dbReference>